<dbReference type="OrthoDB" id="3801416at2759"/>
<dbReference type="AlphaFoldDB" id="A0A8E2F488"/>
<feature type="region of interest" description="Disordered" evidence="1">
    <location>
        <begin position="89"/>
        <end position="156"/>
    </location>
</feature>
<feature type="compositionally biased region" description="Basic and acidic residues" evidence="1">
    <location>
        <begin position="197"/>
        <end position="213"/>
    </location>
</feature>
<feature type="region of interest" description="Disordered" evidence="1">
    <location>
        <begin position="447"/>
        <end position="486"/>
    </location>
</feature>
<feature type="region of interest" description="Disordered" evidence="1">
    <location>
        <begin position="169"/>
        <end position="322"/>
    </location>
</feature>
<proteinExistence type="predicted"/>
<name>A0A8E2F488_9PEZI</name>
<sequence>MAPKHPLRRSERIRMKNALINPIVDNINSSRGSRGSTSTTLTTIIRRKTPPQSNKGSKTQRSRTLKTIKSKCKSKEEIKRKKLLKQLHWDSDSSSVPDTKTSINRSISRASNAAERTTKAEENARRRDLLKQLGWGSDTSSSPKISTNEYPHERGVSNNINAFLDVEDEVSSLSNERPLGGDNSETESLLGEGVGNELKEKSSDGSDTYVRDDVDMEFVVTDDEASSEAWSDPYEDSTNDGDLSAVSQSGFEAYRQGRDKRSGQSRESSKKIRESDMAGYGDEHDHDSPSQELVYIRSATPTANSNDSTMSKNSDTDNESGLEESFYQVVSSTDQHSQEQAEEIIEAIRHSTSLRAVGRRPLVTNTFVVPIQIQGQSIGLSALRQARDQGIAQLVWRSDIAEAYEIGIRQACPVGFGDDGTTKNAHWWVGLPQAHIKLGPFATEQEIKTREKQITKRNNQKKRKVRKDNSDDEDDEDYVPGKRSRR</sequence>
<reference evidence="2 3" key="1">
    <citation type="journal article" date="2016" name="Nat. Commun.">
        <title>Ectomycorrhizal ecology is imprinted in the genome of the dominant symbiotic fungus Cenococcum geophilum.</title>
        <authorList>
            <consortium name="DOE Joint Genome Institute"/>
            <person name="Peter M."/>
            <person name="Kohler A."/>
            <person name="Ohm R.A."/>
            <person name="Kuo A."/>
            <person name="Krutzmann J."/>
            <person name="Morin E."/>
            <person name="Arend M."/>
            <person name="Barry K.W."/>
            <person name="Binder M."/>
            <person name="Choi C."/>
            <person name="Clum A."/>
            <person name="Copeland A."/>
            <person name="Grisel N."/>
            <person name="Haridas S."/>
            <person name="Kipfer T."/>
            <person name="LaButti K."/>
            <person name="Lindquist E."/>
            <person name="Lipzen A."/>
            <person name="Maire R."/>
            <person name="Meier B."/>
            <person name="Mihaltcheva S."/>
            <person name="Molinier V."/>
            <person name="Murat C."/>
            <person name="Poggeler S."/>
            <person name="Quandt C.A."/>
            <person name="Sperisen C."/>
            <person name="Tritt A."/>
            <person name="Tisserant E."/>
            <person name="Crous P.W."/>
            <person name="Henrissat B."/>
            <person name="Nehls U."/>
            <person name="Egli S."/>
            <person name="Spatafora J.W."/>
            <person name="Grigoriev I.V."/>
            <person name="Martin F.M."/>
        </authorList>
    </citation>
    <scope>NUCLEOTIDE SEQUENCE [LARGE SCALE GENOMIC DNA]</scope>
    <source>
        <strain evidence="2 3">CBS 207.34</strain>
    </source>
</reference>
<evidence type="ECO:0000313" key="2">
    <source>
        <dbReference type="EMBL" id="OCL10282.1"/>
    </source>
</evidence>
<feature type="compositionally biased region" description="Low complexity" evidence="1">
    <location>
        <begin position="29"/>
        <end position="44"/>
    </location>
</feature>
<feature type="region of interest" description="Disordered" evidence="1">
    <location>
        <begin position="26"/>
        <end position="69"/>
    </location>
</feature>
<feature type="compositionally biased region" description="Polar residues" evidence="1">
    <location>
        <begin position="137"/>
        <end position="149"/>
    </location>
</feature>
<dbReference type="EMBL" id="KV749273">
    <property type="protein sequence ID" value="OCL10282.1"/>
    <property type="molecule type" value="Genomic_DNA"/>
</dbReference>
<feature type="compositionally biased region" description="Basic and acidic residues" evidence="1">
    <location>
        <begin position="116"/>
        <end position="130"/>
    </location>
</feature>
<organism evidence="2 3">
    <name type="scientific">Glonium stellatum</name>
    <dbReference type="NCBI Taxonomy" id="574774"/>
    <lineage>
        <taxon>Eukaryota</taxon>
        <taxon>Fungi</taxon>
        <taxon>Dikarya</taxon>
        <taxon>Ascomycota</taxon>
        <taxon>Pezizomycotina</taxon>
        <taxon>Dothideomycetes</taxon>
        <taxon>Pleosporomycetidae</taxon>
        <taxon>Gloniales</taxon>
        <taxon>Gloniaceae</taxon>
        <taxon>Glonium</taxon>
    </lineage>
</organism>
<dbReference type="Proteomes" id="UP000250140">
    <property type="component" value="Unassembled WGS sequence"/>
</dbReference>
<feature type="compositionally biased region" description="Basic and acidic residues" evidence="1">
    <location>
        <begin position="255"/>
        <end position="289"/>
    </location>
</feature>
<evidence type="ECO:0000256" key="1">
    <source>
        <dbReference type="SAM" id="MobiDB-lite"/>
    </source>
</evidence>
<feature type="compositionally biased region" description="Polar residues" evidence="1">
    <location>
        <begin position="92"/>
        <end position="115"/>
    </location>
</feature>
<evidence type="ECO:0000313" key="3">
    <source>
        <dbReference type="Proteomes" id="UP000250140"/>
    </source>
</evidence>
<feature type="compositionally biased region" description="Acidic residues" evidence="1">
    <location>
        <begin position="214"/>
        <end position="226"/>
    </location>
</feature>
<gene>
    <name evidence="2" type="ORF">AOQ84DRAFT_375050</name>
</gene>
<protein>
    <submittedName>
        <fullName evidence="2">Uncharacterized protein</fullName>
    </submittedName>
</protein>
<feature type="compositionally biased region" description="Basic residues" evidence="1">
    <location>
        <begin position="58"/>
        <end position="69"/>
    </location>
</feature>
<keyword evidence="3" id="KW-1185">Reference proteome</keyword>
<accession>A0A8E2F488</accession>
<feature type="compositionally biased region" description="Polar residues" evidence="1">
    <location>
        <begin position="299"/>
        <end position="313"/>
    </location>
</feature>